<organism evidence="1">
    <name type="scientific">marine sediment metagenome</name>
    <dbReference type="NCBI Taxonomy" id="412755"/>
    <lineage>
        <taxon>unclassified sequences</taxon>
        <taxon>metagenomes</taxon>
        <taxon>ecological metagenomes</taxon>
    </lineage>
</organism>
<evidence type="ECO:0000313" key="1">
    <source>
        <dbReference type="EMBL" id="GAG88984.1"/>
    </source>
</evidence>
<accession>X1B049</accession>
<comment type="caution">
    <text evidence="1">The sequence shown here is derived from an EMBL/GenBank/DDBJ whole genome shotgun (WGS) entry which is preliminary data.</text>
</comment>
<proteinExistence type="predicted"/>
<dbReference type="EMBL" id="BART01011809">
    <property type="protein sequence ID" value="GAG88984.1"/>
    <property type="molecule type" value="Genomic_DNA"/>
</dbReference>
<gene>
    <name evidence="1" type="ORF">S01H4_24954</name>
</gene>
<reference evidence="1" key="1">
    <citation type="journal article" date="2014" name="Front. Microbiol.">
        <title>High frequency of phylogenetically diverse reductive dehalogenase-homologous genes in deep subseafloor sedimentary metagenomes.</title>
        <authorList>
            <person name="Kawai M."/>
            <person name="Futagami T."/>
            <person name="Toyoda A."/>
            <person name="Takaki Y."/>
            <person name="Nishi S."/>
            <person name="Hori S."/>
            <person name="Arai W."/>
            <person name="Tsubouchi T."/>
            <person name="Morono Y."/>
            <person name="Uchiyama I."/>
            <person name="Ito T."/>
            <person name="Fujiyama A."/>
            <person name="Inagaki F."/>
            <person name="Takami H."/>
        </authorList>
    </citation>
    <scope>NUCLEOTIDE SEQUENCE</scope>
    <source>
        <strain evidence="1">Expedition CK06-06</strain>
    </source>
</reference>
<dbReference type="AlphaFoldDB" id="X1B049"/>
<name>X1B049_9ZZZZ</name>
<protein>
    <submittedName>
        <fullName evidence="1">Uncharacterized protein</fullName>
    </submittedName>
</protein>
<sequence>MPEVANAMLKGEVKFIGDSRLDNLKKIRSSGYKKRTNAFKNTYGKRVKRCS</sequence>